<feature type="compositionally biased region" description="Low complexity" evidence="1">
    <location>
        <begin position="44"/>
        <end position="53"/>
    </location>
</feature>
<feature type="region of interest" description="Disordered" evidence="1">
    <location>
        <begin position="181"/>
        <end position="211"/>
    </location>
</feature>
<reference evidence="2 3" key="1">
    <citation type="submission" date="2013-07" db="EMBL/GenBank/DDBJ databases">
        <authorList>
            <person name="Stoco P.H."/>
            <person name="Wagner G."/>
            <person name="Gerber A."/>
            <person name="Zaha A."/>
            <person name="Thompson C."/>
            <person name="Bartholomeu D.C."/>
            <person name="Luckemeyer D.D."/>
            <person name="Bahia D."/>
            <person name="Loreto E."/>
            <person name="Prestes E.B."/>
            <person name="Lima F.M."/>
            <person name="Rodrigues-Luiz G."/>
            <person name="Vallejo G.A."/>
            <person name="Filho J.F."/>
            <person name="Monteiro K.M."/>
            <person name="Tyler K.M."/>
            <person name="de Almeida L.G."/>
            <person name="Ortiz M.F."/>
            <person name="Siervo M.A."/>
            <person name="de Moraes M.H."/>
            <person name="Cunha O.L."/>
            <person name="Mendonca-Neto R."/>
            <person name="Silva R."/>
            <person name="Teixeira S.M."/>
            <person name="Murta S.M."/>
            <person name="Sincero T.C."/>
            <person name="Mendes T.A."/>
            <person name="Urmenyi T.P."/>
            <person name="Silva V.G."/>
            <person name="da Rocha W.D."/>
            <person name="Andersson B."/>
            <person name="Romanha A.J."/>
            <person name="Steindel M."/>
            <person name="de Vasconcelos A.T."/>
            <person name="Grisard E.C."/>
        </authorList>
    </citation>
    <scope>NUCLEOTIDE SEQUENCE [LARGE SCALE GENOMIC DNA]</scope>
    <source>
        <strain evidence="2 3">SC58</strain>
    </source>
</reference>
<sequence length="288" mass="31639">MGVLLPKQPSNSWKKAGMEPILQETQRRLSHAPFNGAAASPPVNTTTTTNGTTRPVDKNMADGEVPMNNKASTTCCAMNSEMRDHIDVIPGTFGVSPCAPSVKVKGSAVNFPNCKSYMRRHEAVKSRNINKRDDSSKGFRSSSSPHFLPREEHGKRCEKKGSRGSSGSDFILKRIPSRFMSTVMASPPVPERDFQRSGADTESDSGGQIKMSEDVIGGNQRKKLSVRGSAGSIMAASLAGNAKSTVRRGLSSLQLYRNGRAKTERKHKLIEQWLADVEEHRRERLQRE</sequence>
<evidence type="ECO:0000313" key="3">
    <source>
        <dbReference type="Proteomes" id="UP000031737"/>
    </source>
</evidence>
<feature type="region of interest" description="Disordered" evidence="1">
    <location>
        <begin position="122"/>
        <end position="169"/>
    </location>
</feature>
<comment type="caution">
    <text evidence="2">The sequence shown here is derived from an EMBL/GenBank/DDBJ whole genome shotgun (WGS) entry which is preliminary data.</text>
</comment>
<accession>A0A061IS64</accession>
<dbReference type="OrthoDB" id="10392705at2759"/>
<feature type="compositionally biased region" description="Basic and acidic residues" evidence="1">
    <location>
        <begin position="148"/>
        <end position="161"/>
    </location>
</feature>
<organism evidence="2 3">
    <name type="scientific">Trypanosoma rangeli SC58</name>
    <dbReference type="NCBI Taxonomy" id="429131"/>
    <lineage>
        <taxon>Eukaryota</taxon>
        <taxon>Discoba</taxon>
        <taxon>Euglenozoa</taxon>
        <taxon>Kinetoplastea</taxon>
        <taxon>Metakinetoplastina</taxon>
        <taxon>Trypanosomatida</taxon>
        <taxon>Trypanosomatidae</taxon>
        <taxon>Trypanosoma</taxon>
        <taxon>Herpetosoma</taxon>
    </lineage>
</organism>
<dbReference type="AlphaFoldDB" id="A0A061IS64"/>
<feature type="compositionally biased region" description="Basic and acidic residues" evidence="1">
    <location>
        <begin position="122"/>
        <end position="137"/>
    </location>
</feature>
<proteinExistence type="predicted"/>
<evidence type="ECO:0000256" key="1">
    <source>
        <dbReference type="SAM" id="MobiDB-lite"/>
    </source>
</evidence>
<protein>
    <submittedName>
        <fullName evidence="2">Uncharacterized protein</fullName>
    </submittedName>
</protein>
<dbReference type="VEuPathDB" id="TriTrypDB:TRSC58_07216"/>
<dbReference type="Proteomes" id="UP000031737">
    <property type="component" value="Unassembled WGS sequence"/>
</dbReference>
<keyword evidence="3" id="KW-1185">Reference proteome</keyword>
<feature type="region of interest" description="Disordered" evidence="1">
    <location>
        <begin position="33"/>
        <end position="66"/>
    </location>
</feature>
<evidence type="ECO:0000313" key="2">
    <source>
        <dbReference type="EMBL" id="ESL05159.1"/>
    </source>
</evidence>
<name>A0A061IS64_TRYRA</name>
<dbReference type="EMBL" id="AUPL01007223">
    <property type="protein sequence ID" value="ESL05159.1"/>
    <property type="molecule type" value="Genomic_DNA"/>
</dbReference>
<gene>
    <name evidence="2" type="ORF">TRSC58_07216</name>
</gene>